<dbReference type="EC" id="1.6.5.9" evidence="2"/>
<evidence type="ECO:0000256" key="7">
    <source>
        <dbReference type="ARBA" id="ARBA00047599"/>
    </source>
</evidence>
<dbReference type="SUPFAM" id="SSF51905">
    <property type="entry name" value="FAD/NAD(P)-binding domain"/>
    <property type="match status" value="2"/>
</dbReference>
<name>A0A7D5R6W3_9ARCH</name>
<dbReference type="InterPro" id="IPR023753">
    <property type="entry name" value="FAD/NAD-binding_dom"/>
</dbReference>
<dbReference type="RefSeq" id="WP_179370657.1">
    <property type="nucleotide sequence ID" value="NZ_CP026995.1"/>
</dbReference>
<feature type="domain" description="FAD/NAD(P)-binding" evidence="9">
    <location>
        <begin position="6"/>
        <end position="331"/>
    </location>
</feature>
<protein>
    <recommendedName>
        <fullName evidence="2">NADH:ubiquinone reductase (non-electrogenic)</fullName>
        <ecNumber evidence="2">1.6.5.9</ecNumber>
    </recommendedName>
</protein>
<dbReference type="Gene3D" id="3.50.50.100">
    <property type="match status" value="1"/>
</dbReference>
<evidence type="ECO:0000256" key="8">
    <source>
        <dbReference type="SAM" id="Phobius"/>
    </source>
</evidence>
<dbReference type="PANTHER" id="PTHR43706">
    <property type="entry name" value="NADH DEHYDROGENASE"/>
    <property type="match status" value="1"/>
</dbReference>
<organism evidence="10 11">
    <name type="scientific">Nitrosopumilus ureiphilus</name>
    <dbReference type="NCBI Taxonomy" id="1470067"/>
    <lineage>
        <taxon>Archaea</taxon>
        <taxon>Nitrososphaerota</taxon>
        <taxon>Nitrososphaeria</taxon>
        <taxon>Nitrosopumilales</taxon>
        <taxon>Nitrosopumilaceae</taxon>
        <taxon>Nitrosopumilus</taxon>
    </lineage>
</organism>
<keyword evidence="4" id="KW-0274">FAD</keyword>
<evidence type="ECO:0000256" key="4">
    <source>
        <dbReference type="ARBA" id="ARBA00022827"/>
    </source>
</evidence>
<evidence type="ECO:0000256" key="3">
    <source>
        <dbReference type="ARBA" id="ARBA00022630"/>
    </source>
</evidence>
<comment type="catalytic activity">
    <reaction evidence="7">
        <text>a quinone + NADH + H(+) = a quinol + NAD(+)</text>
        <dbReference type="Rhea" id="RHEA:46160"/>
        <dbReference type="ChEBI" id="CHEBI:15378"/>
        <dbReference type="ChEBI" id="CHEBI:24646"/>
        <dbReference type="ChEBI" id="CHEBI:57540"/>
        <dbReference type="ChEBI" id="CHEBI:57945"/>
        <dbReference type="ChEBI" id="CHEBI:132124"/>
        <dbReference type="EC" id="1.6.5.9"/>
    </reaction>
</comment>
<evidence type="ECO:0000259" key="9">
    <source>
        <dbReference type="Pfam" id="PF07992"/>
    </source>
</evidence>
<evidence type="ECO:0000256" key="6">
    <source>
        <dbReference type="ARBA" id="ARBA00023027"/>
    </source>
</evidence>
<proteinExistence type="inferred from homology"/>
<dbReference type="PANTHER" id="PTHR43706:SF47">
    <property type="entry name" value="EXTERNAL NADH-UBIQUINONE OXIDOREDUCTASE 1, MITOCHONDRIAL-RELATED"/>
    <property type="match status" value="1"/>
</dbReference>
<dbReference type="InterPro" id="IPR036188">
    <property type="entry name" value="FAD/NAD-bd_sf"/>
</dbReference>
<keyword evidence="11" id="KW-1185">Reference proteome</keyword>
<gene>
    <name evidence="10" type="ORF">C5F50_06695</name>
</gene>
<reference evidence="10 11" key="1">
    <citation type="submission" date="2018-02" db="EMBL/GenBank/DDBJ databases">
        <title>Complete genome of Nitrosopumilus ureaphilus PS0.</title>
        <authorList>
            <person name="Qin W."/>
            <person name="Zheng Y."/>
            <person name="Stahl D.A."/>
        </authorList>
    </citation>
    <scope>NUCLEOTIDE SEQUENCE [LARGE SCALE GENOMIC DNA]</scope>
    <source>
        <strain evidence="10 11">PS0</strain>
    </source>
</reference>
<keyword evidence="5" id="KW-0560">Oxidoreductase</keyword>
<dbReference type="KEGG" id="nue:C5F50_06695"/>
<evidence type="ECO:0000313" key="11">
    <source>
        <dbReference type="Proteomes" id="UP000509478"/>
    </source>
</evidence>
<dbReference type="OrthoDB" id="6639at2157"/>
<dbReference type="EMBL" id="CP026995">
    <property type="protein sequence ID" value="QLH06798.1"/>
    <property type="molecule type" value="Genomic_DNA"/>
</dbReference>
<keyword evidence="6" id="KW-0520">NAD</keyword>
<dbReference type="GO" id="GO:0050136">
    <property type="term" value="F:NADH dehydrogenase (quinone) (non-electrogenic) activity"/>
    <property type="evidence" value="ECO:0007669"/>
    <property type="project" value="UniProtKB-EC"/>
</dbReference>
<sequence length="447" mass="49995">MSEIKKILILGGGFGGVNVLKLIQNKFKNNPNIHINLVSQDNYFLYTPMLPQVTSGLIHPNDITIPIRKLCKQAEFYHASISYIDVKQKLVTITREFDGKVHALDYDYLIVTLGSSTNFFDNENIEKYAFAIKTVEDAISINSHVIHMLESAAQTSDMDFKKELMTFTVVGGGFAGVETMGEINQLVRDSTKNFYPSIGDENICMNLVASKDFILSELGTKLGRMATKYLKNTGVNVITNTKAVNAGEDFVQLDNGKTIPGMTLIWAAGIDIDPVISELECNHHKSGKLKVDKYLRVLEHQDVFALGDCAFIINPETGKEYPATAQNSIHQSITVANNLHSIITGKTKLREFSFKSKGMMTTLGRKVAIAVVFGFPITGSIAWLIWRTYYLSRLPLLEKKFQVATSWLADLLFKRDLTFIGLIKNKYLTKVDIKSDTSSVKDFFNEN</sequence>
<comment type="similarity">
    <text evidence="1">Belongs to the NADH dehydrogenase family.</text>
</comment>
<feature type="transmembrane region" description="Helical" evidence="8">
    <location>
        <begin position="367"/>
        <end position="386"/>
    </location>
</feature>
<evidence type="ECO:0000256" key="5">
    <source>
        <dbReference type="ARBA" id="ARBA00023002"/>
    </source>
</evidence>
<evidence type="ECO:0000313" key="10">
    <source>
        <dbReference type="EMBL" id="QLH06798.1"/>
    </source>
</evidence>
<dbReference type="GeneID" id="56067769"/>
<keyword evidence="3" id="KW-0285">Flavoprotein</keyword>
<dbReference type="Proteomes" id="UP000509478">
    <property type="component" value="Chromosome"/>
</dbReference>
<accession>A0A7D5R6W3</accession>
<dbReference type="InterPro" id="IPR045024">
    <property type="entry name" value="NDH-2"/>
</dbReference>
<keyword evidence="8" id="KW-0472">Membrane</keyword>
<evidence type="ECO:0000256" key="1">
    <source>
        <dbReference type="ARBA" id="ARBA00005272"/>
    </source>
</evidence>
<keyword evidence="8" id="KW-0812">Transmembrane</keyword>
<dbReference type="AlphaFoldDB" id="A0A7D5R6W3"/>
<dbReference type="Pfam" id="PF07992">
    <property type="entry name" value="Pyr_redox_2"/>
    <property type="match status" value="1"/>
</dbReference>
<evidence type="ECO:0000256" key="2">
    <source>
        <dbReference type="ARBA" id="ARBA00012637"/>
    </source>
</evidence>
<keyword evidence="8" id="KW-1133">Transmembrane helix</keyword>